<evidence type="ECO:0000256" key="1">
    <source>
        <dbReference type="ARBA" id="ARBA00001971"/>
    </source>
</evidence>
<evidence type="ECO:0000256" key="11">
    <source>
        <dbReference type="ARBA" id="ARBA00023033"/>
    </source>
</evidence>
<dbReference type="Gene3D" id="1.10.630.10">
    <property type="entry name" value="Cytochrome P450"/>
    <property type="match status" value="1"/>
</dbReference>
<keyword evidence="11 14" id="KW-0503">Monooxygenase</keyword>
<keyword evidence="8" id="KW-1133">Transmembrane helix</keyword>
<dbReference type="SUPFAM" id="SSF48264">
    <property type="entry name" value="Cytochrome P450"/>
    <property type="match status" value="1"/>
</dbReference>
<dbReference type="GO" id="GO:0004497">
    <property type="term" value="F:monooxygenase activity"/>
    <property type="evidence" value="ECO:0007669"/>
    <property type="project" value="UniProtKB-KW"/>
</dbReference>
<dbReference type="GO" id="GO:0016705">
    <property type="term" value="F:oxidoreductase activity, acting on paired donors, with incorporation or reduction of molecular oxygen"/>
    <property type="evidence" value="ECO:0007669"/>
    <property type="project" value="InterPro"/>
</dbReference>
<keyword evidence="12" id="KW-0472">Membrane</keyword>
<dbReference type="PANTHER" id="PTHR46300">
    <property type="entry name" value="P450, PUTATIVE (EUROFUNG)-RELATED-RELATED"/>
    <property type="match status" value="1"/>
</dbReference>
<dbReference type="GO" id="GO:0020037">
    <property type="term" value="F:heme binding"/>
    <property type="evidence" value="ECO:0007669"/>
    <property type="project" value="InterPro"/>
</dbReference>
<dbReference type="InterPro" id="IPR002401">
    <property type="entry name" value="Cyt_P450_E_grp-I"/>
</dbReference>
<evidence type="ECO:0000256" key="10">
    <source>
        <dbReference type="ARBA" id="ARBA00023004"/>
    </source>
</evidence>
<comment type="similarity">
    <text evidence="4 14">Belongs to the cytochrome P450 family.</text>
</comment>
<keyword evidence="6" id="KW-0812">Transmembrane</keyword>
<dbReference type="GO" id="GO:0016020">
    <property type="term" value="C:membrane"/>
    <property type="evidence" value="ECO:0007669"/>
    <property type="project" value="UniProtKB-SubCell"/>
</dbReference>
<dbReference type="GO" id="GO:0005506">
    <property type="term" value="F:iron ion binding"/>
    <property type="evidence" value="ECO:0007669"/>
    <property type="project" value="InterPro"/>
</dbReference>
<evidence type="ECO:0000256" key="2">
    <source>
        <dbReference type="ARBA" id="ARBA00004370"/>
    </source>
</evidence>
<dbReference type="PANTHER" id="PTHR46300:SF5">
    <property type="entry name" value="CYTOCHROME P450"/>
    <property type="match status" value="1"/>
</dbReference>
<dbReference type="InterPro" id="IPR001128">
    <property type="entry name" value="Cyt_P450"/>
</dbReference>
<dbReference type="PRINTS" id="PR00463">
    <property type="entry name" value="EP450I"/>
</dbReference>
<evidence type="ECO:0000256" key="13">
    <source>
        <dbReference type="PIRSR" id="PIRSR602401-1"/>
    </source>
</evidence>
<evidence type="ECO:0000256" key="12">
    <source>
        <dbReference type="ARBA" id="ARBA00023136"/>
    </source>
</evidence>
<dbReference type="PROSITE" id="PS00086">
    <property type="entry name" value="CYTOCHROME_P450"/>
    <property type="match status" value="1"/>
</dbReference>
<protein>
    <submittedName>
        <fullName evidence="15">Cytochrome P450</fullName>
    </submittedName>
</protein>
<reference evidence="15" key="1">
    <citation type="journal article" date="2012" name="Arch. Microbiol.">
        <title>Molecular identification and functional characterization of cytochrome P450 monooxygenases from the brown-rot basidiomycete Postia placenta.</title>
        <authorList>
            <person name="Ide M."/>
            <person name="Ichinose H."/>
            <person name="Wariishi H."/>
        </authorList>
    </citation>
    <scope>NUCLEOTIDE SEQUENCE</scope>
    <source>
        <strain evidence="15">MAD-698-R</strain>
    </source>
</reference>
<comment type="pathway">
    <text evidence="3">Secondary metabolite biosynthesis.</text>
</comment>
<evidence type="ECO:0000256" key="9">
    <source>
        <dbReference type="ARBA" id="ARBA00023002"/>
    </source>
</evidence>
<organism evidence="15">
    <name type="scientific">Rhodonia placenta</name>
    <dbReference type="NCBI Taxonomy" id="104341"/>
    <lineage>
        <taxon>Eukaryota</taxon>
        <taxon>Fungi</taxon>
        <taxon>Dikarya</taxon>
        <taxon>Basidiomycota</taxon>
        <taxon>Agaricomycotina</taxon>
        <taxon>Agaricomycetes</taxon>
        <taxon>Polyporales</taxon>
        <taxon>Adustoporiaceae</taxon>
        <taxon>Rhodonia</taxon>
    </lineage>
</organism>
<dbReference type="InterPro" id="IPR036396">
    <property type="entry name" value="Cyt_P450_sf"/>
</dbReference>
<feature type="binding site" description="axial binding residue" evidence="13">
    <location>
        <position position="485"/>
    </location>
    <ligand>
        <name>heme</name>
        <dbReference type="ChEBI" id="CHEBI:30413"/>
    </ligand>
    <ligandPart>
        <name>Fe</name>
        <dbReference type="ChEBI" id="CHEBI:18248"/>
    </ligandPart>
</feature>
<evidence type="ECO:0000256" key="14">
    <source>
        <dbReference type="RuleBase" id="RU000461"/>
    </source>
</evidence>
<sequence>MLCVVLVSASDCCPVFFRLSSALPPGPRRLFFLGNVLQIPMEYQYRRFGEWGEKYGDIIHIRLFRTPAIVLNSVKAAQDLMAKKSPKYSDRPPLVFMKQILGWDPATPFMCYGDRWRKHRKWIQTAYGERTSLVGHRTLLKRECMVLVQNLMVSPEIFLIHLRRFPASLVMTSLYGQPIQSTEDEHFRMAESALHATVKAGESAGSLIDFFPFLQYVPDWLPGAASLREARQVRQSIRRLFDDPYHMIKRQLDNNEEVRDCLIAALYRESARNGSLADDEDDIKGVGASVYSGNVLVFIAVSPLFTYSSKAGVDTVNTHPGFPSVLTYFQTSIVLSTFMLAMVLHPRVYVKARDEIERIVGMSNLPTLEHKDSLPYINCIIQELYRYVAVFRQSIVYYTLQDISWNPPLPLGLPHHLQSVDEYRNFHIPRGSMIFANICKCPARPNYIAMQSRFVLSDPERFEDANVDVLSDPRNYVFGFGRRICPGRHFAEDAIWLAITHIVSIFDIEKAYNADGGEITPAVHFRPGLTSPPAEFKGKIYPRSSELVSLILAGHLHE</sequence>
<accession>F1SY76</accession>
<keyword evidence="10 13" id="KW-0408">Iron</keyword>
<comment type="cofactor">
    <cofactor evidence="1 13">
        <name>heme</name>
        <dbReference type="ChEBI" id="CHEBI:30413"/>
    </cofactor>
</comment>
<evidence type="ECO:0000256" key="4">
    <source>
        <dbReference type="ARBA" id="ARBA00010617"/>
    </source>
</evidence>
<evidence type="ECO:0000256" key="7">
    <source>
        <dbReference type="ARBA" id="ARBA00022723"/>
    </source>
</evidence>
<dbReference type="Pfam" id="PF00067">
    <property type="entry name" value="p450"/>
    <property type="match status" value="2"/>
</dbReference>
<dbReference type="InterPro" id="IPR017972">
    <property type="entry name" value="Cyt_P450_CS"/>
</dbReference>
<evidence type="ECO:0000256" key="8">
    <source>
        <dbReference type="ARBA" id="ARBA00022989"/>
    </source>
</evidence>
<proteinExistence type="evidence at transcript level"/>
<dbReference type="CDD" id="cd11065">
    <property type="entry name" value="CYP64-like"/>
    <property type="match status" value="1"/>
</dbReference>
<name>F1SY76_9APHY</name>
<keyword evidence="7 13" id="KW-0479">Metal-binding</keyword>
<evidence type="ECO:0000313" key="15">
    <source>
        <dbReference type="EMBL" id="BAK09420.1"/>
    </source>
</evidence>
<evidence type="ECO:0000256" key="3">
    <source>
        <dbReference type="ARBA" id="ARBA00005179"/>
    </source>
</evidence>
<dbReference type="EMBL" id="AB573287">
    <property type="protein sequence ID" value="BAK09420.1"/>
    <property type="molecule type" value="mRNA"/>
</dbReference>
<evidence type="ECO:0000256" key="5">
    <source>
        <dbReference type="ARBA" id="ARBA00022617"/>
    </source>
</evidence>
<gene>
    <name evidence="15" type="primary">PpCYP080</name>
</gene>
<keyword evidence="9 14" id="KW-0560">Oxidoreductase</keyword>
<comment type="subcellular location">
    <subcellularLocation>
        <location evidence="2">Membrane</location>
    </subcellularLocation>
</comment>
<dbReference type="InterPro" id="IPR050364">
    <property type="entry name" value="Cytochrome_P450_fung"/>
</dbReference>
<evidence type="ECO:0000256" key="6">
    <source>
        <dbReference type="ARBA" id="ARBA00022692"/>
    </source>
</evidence>
<dbReference type="AlphaFoldDB" id="F1SY76"/>
<keyword evidence="5 13" id="KW-0349">Heme</keyword>